<feature type="compositionally biased region" description="Basic and acidic residues" evidence="2">
    <location>
        <begin position="1161"/>
        <end position="1181"/>
    </location>
</feature>
<keyword evidence="1" id="KW-0175">Coiled coil</keyword>
<evidence type="ECO:0000256" key="2">
    <source>
        <dbReference type="SAM" id="MobiDB-lite"/>
    </source>
</evidence>
<comment type="caution">
    <text evidence="4">The sequence shown here is derived from an EMBL/GenBank/DDBJ whole genome shotgun (WGS) entry which is preliminary data.</text>
</comment>
<dbReference type="Proteomes" id="UP000811492">
    <property type="component" value="Unassembled WGS sequence"/>
</dbReference>
<dbReference type="SUPFAM" id="SSF55464">
    <property type="entry name" value="Origin of replication-binding domain, RBD-like"/>
    <property type="match status" value="1"/>
</dbReference>
<dbReference type="InterPro" id="IPR027417">
    <property type="entry name" value="P-loop_NTPase"/>
</dbReference>
<dbReference type="EMBL" id="JAFEVO010000002">
    <property type="protein sequence ID" value="MBS3183459.1"/>
    <property type="molecule type" value="Genomic_DNA"/>
</dbReference>
<feature type="compositionally biased region" description="Basic and acidic residues" evidence="2">
    <location>
        <begin position="1062"/>
        <end position="1073"/>
    </location>
</feature>
<feature type="region of interest" description="Disordered" evidence="2">
    <location>
        <begin position="275"/>
        <end position="307"/>
    </location>
</feature>
<dbReference type="SUPFAM" id="SSF52540">
    <property type="entry name" value="P-loop containing nucleoside triphosphate hydrolases"/>
    <property type="match status" value="1"/>
</dbReference>
<feature type="compositionally biased region" description="Basic and acidic residues" evidence="2">
    <location>
        <begin position="298"/>
        <end position="307"/>
    </location>
</feature>
<dbReference type="InterPro" id="IPR014862">
    <property type="entry name" value="TrwC"/>
</dbReference>
<gene>
    <name evidence="4" type="ORF">JSQ98_14830</name>
</gene>
<dbReference type="Gene3D" id="2.30.30.940">
    <property type="match status" value="1"/>
</dbReference>
<accession>A0ABS5M8D2</accession>
<feature type="region of interest" description="Disordered" evidence="2">
    <location>
        <begin position="1062"/>
        <end position="1181"/>
    </location>
</feature>
<dbReference type="Gene3D" id="3.40.50.300">
    <property type="entry name" value="P-loop containing nucleotide triphosphate hydrolases"/>
    <property type="match status" value="2"/>
</dbReference>
<evidence type="ECO:0000313" key="5">
    <source>
        <dbReference type="Proteomes" id="UP000811492"/>
    </source>
</evidence>
<dbReference type="Pfam" id="PF08751">
    <property type="entry name" value="TrwC"/>
    <property type="match status" value="1"/>
</dbReference>
<sequence length="1181" mass="129291">MALSKGGFGAFRGSAQTAESYLLERDSDRLDDYYREGQERTVEHGSVGVLGVEIGELTPEQFRAWMEHRDPITDEVRGTFRQRTFINSEGLEEVGGTPLYQETIISVDKTLSIAAAADPEIAAVLERAMSRGCEQAAAAIFGHAVTRIGPKGSQRQVKLDRVEYTSVQHATSRAGDPHFHRHMQILPVGKIGDSWRALDGRTLYRLAARVNQAADLTIATDVELRQVLAAKGLTWEPAPGGGRIVEYADLVDAHSQRRDQVATNREALEVSWRMAHPGQEPGPRQRQAWDTHGWAQERPSKEPTRDMTPEGIAARIATVEPSNSSHRVAGQTADQIDPRVIAEGALEDLSRAHSAWSAADMQAAIDGRLQQTYLIGAEGLSGLRSAALDAVMERSVNFLDHGVTVEGVRHFTSDYVLAVDERLTDALTNRALIPGENGTVNADRGEFTLSEAQQFAAEAIAGTHELVVVQGAAGAGKTTMLEAAQEALARQGRRMVAVSPTKRGALEAGDVLGVDGESVHALLYRAGAHVDMSTGRWVLPKVWREQPEHLRMDERTVLVVDEAGMLDQDTAAALHAYIDSQHVGSLVLTGDAAQLSAVGRGGYLNRAAQLAGVSLDLDDVRRFRTPEGDVDEQYAQLSLQMREREDAGDAFDQLVARGLVKIGTPEEQLERVADTVALETRMGRSSIVVTSTNAAAQQVNHAVFNRLVNEGLIDTAGYRVIGRDGDPIAAGVKIATRENDRELGVANRMTWTVRSVNEDGRVTVFDESGRHRTLDAEYVAQNVQLAYAVTTQGAQGMTVDTAHMLLSDETAAAGAYVGMTRGRDANVLHAVAYDLADARQQFIDAFERDSADLGLDAARAQVARDLTGLVTDDSARITEYRQQLEAEAVKHEQKAQVAEQHAADLDARVTAYEKQAKALLDGHRAADRGAAERVAEAEQAHAAWEKYAEQTEAETAQVALTDGREVLEARARVDDAAAQVQAGNVFTRRGLERQQETITEQWQQVRERAQALWGGAPGSKHELQQWVTRASKQHPRTIEARQNVERARGGVGQATTDRMRQLAEHRQETDTLRSEVIGTYPKRNALGNEKTVPLDEQTAAQWAKQHRQNAAEHRDQAHEARGEASKLGELTPQDAAQRIADREAVAPAEQSRTEQVFAEMQARREAQQHDRDRDRVRGIGW</sequence>
<organism evidence="4 5">
    <name type="scientific">Leucobacter manosquensis</name>
    <dbReference type="NCBI Taxonomy" id="2810611"/>
    <lineage>
        <taxon>Bacteria</taxon>
        <taxon>Bacillati</taxon>
        <taxon>Actinomycetota</taxon>
        <taxon>Actinomycetes</taxon>
        <taxon>Micrococcales</taxon>
        <taxon>Microbacteriaceae</taxon>
        <taxon>Leucobacter</taxon>
    </lineage>
</organism>
<name>A0ABS5M8D2_9MICO</name>
<feature type="compositionally biased region" description="Basic and acidic residues" evidence="2">
    <location>
        <begin position="1109"/>
        <end position="1126"/>
    </location>
</feature>
<keyword evidence="5" id="KW-1185">Reference proteome</keyword>
<proteinExistence type="predicted"/>
<feature type="coiled-coil region" evidence="1">
    <location>
        <begin position="881"/>
        <end position="954"/>
    </location>
</feature>
<evidence type="ECO:0000259" key="3">
    <source>
        <dbReference type="Pfam" id="PF08751"/>
    </source>
</evidence>
<evidence type="ECO:0000256" key="1">
    <source>
        <dbReference type="SAM" id="Coils"/>
    </source>
</evidence>
<protein>
    <submittedName>
        <fullName evidence="4">AAA family ATPase</fullName>
    </submittedName>
</protein>
<reference evidence="4 5" key="1">
    <citation type="submission" date="2021-02" db="EMBL/GenBank/DDBJ databases">
        <title>Draft genome and description of Leucobacter sp nov strain Marseille-Q4368.</title>
        <authorList>
            <person name="Boxberger M."/>
            <person name="La Scola B."/>
        </authorList>
    </citation>
    <scope>NUCLEOTIDE SEQUENCE [LARGE SCALE GENOMIC DNA]</scope>
    <source>
        <strain evidence="4 5">Marseille-Q4368</strain>
    </source>
</reference>
<dbReference type="CDD" id="cd18809">
    <property type="entry name" value="SF1_C_RecD"/>
    <property type="match status" value="1"/>
</dbReference>
<dbReference type="RefSeq" id="WP_211650599.1">
    <property type="nucleotide sequence ID" value="NZ_JAFEVO010000002.1"/>
</dbReference>
<evidence type="ECO:0000313" key="4">
    <source>
        <dbReference type="EMBL" id="MBS3183459.1"/>
    </source>
</evidence>
<feature type="domain" description="TrwC relaxase" evidence="3">
    <location>
        <begin position="16"/>
        <end position="305"/>
    </location>
</feature>
<dbReference type="Pfam" id="PF13604">
    <property type="entry name" value="AAA_30"/>
    <property type="match status" value="1"/>
</dbReference>